<dbReference type="CDD" id="cd11304">
    <property type="entry name" value="Cadherin_repeat"/>
    <property type="match status" value="2"/>
</dbReference>
<reference evidence="5" key="3">
    <citation type="submission" date="2023-05" db="EMBL/GenBank/DDBJ databases">
        <authorList>
            <person name="Smith C.H."/>
        </authorList>
    </citation>
    <scope>NUCLEOTIDE SEQUENCE</scope>
    <source>
        <strain evidence="5">CHS0354</strain>
        <tissue evidence="5">Mantle</tissue>
    </source>
</reference>
<proteinExistence type="predicted"/>
<dbReference type="Pfam" id="PF00028">
    <property type="entry name" value="Cadherin"/>
    <property type="match status" value="2"/>
</dbReference>
<evidence type="ECO:0000259" key="4">
    <source>
        <dbReference type="PROSITE" id="PS50268"/>
    </source>
</evidence>
<sequence length="349" mass="38467">MILFKMRIICVSVNSAAPVFYNLNTDETIWITETTPVAICVFNISVSDADNDTLTLIILNQSPMTKFSLSEHAVLTIAEFDFENVQDRAYTLRIRADDGSTHIHGILNIKIQNEFDEIPIISGPLSAPIQENQPAGTFLFGLFDVTDADFGDTLDYTLSGMHASFFKIDPSTGLVTTSQAFDYEGEITTFDLLLTVTDKGGNSANVSLFISLSDVNEYTPTFNQSTYVVLIDEDSPKDTSVIELFATDADFSQSLAYSVKYGDPWGFFTFDETKTNQININKCINLDSPDNHPSTYSLIVVVTDDGSPKLTGTTYVMITVNRNNDNAPVFGATSPNSTLTVSYSPYNDY</sequence>
<evidence type="ECO:0000256" key="1">
    <source>
        <dbReference type="ARBA" id="ARBA00022692"/>
    </source>
</evidence>
<dbReference type="EMBL" id="JAEAOA010002240">
    <property type="protein sequence ID" value="KAK3585849.1"/>
    <property type="molecule type" value="Genomic_DNA"/>
</dbReference>
<dbReference type="AlphaFoldDB" id="A0AAE0S625"/>
<dbReference type="InterPro" id="IPR015919">
    <property type="entry name" value="Cadherin-like_sf"/>
</dbReference>
<dbReference type="Proteomes" id="UP001195483">
    <property type="component" value="Unassembled WGS sequence"/>
</dbReference>
<keyword evidence="1" id="KW-0812">Transmembrane</keyword>
<keyword evidence="2" id="KW-1133">Transmembrane helix</keyword>
<keyword evidence="6" id="KW-1185">Reference proteome</keyword>
<dbReference type="SUPFAM" id="SSF49313">
    <property type="entry name" value="Cadherin-like"/>
    <property type="match status" value="3"/>
</dbReference>
<keyword evidence="2" id="KW-0472">Membrane</keyword>
<gene>
    <name evidence="5" type="ORF">CHS0354_038376</name>
</gene>
<dbReference type="InterPro" id="IPR002126">
    <property type="entry name" value="Cadherin-like_dom"/>
</dbReference>
<dbReference type="GO" id="GO:0005886">
    <property type="term" value="C:plasma membrane"/>
    <property type="evidence" value="ECO:0007669"/>
    <property type="project" value="UniProtKB-SubCell"/>
</dbReference>
<dbReference type="PRINTS" id="PR00205">
    <property type="entry name" value="CADHERIN"/>
</dbReference>
<comment type="caution">
    <text evidence="5">The sequence shown here is derived from an EMBL/GenBank/DDBJ whole genome shotgun (WGS) entry which is preliminary data.</text>
</comment>
<dbReference type="SMART" id="SM00112">
    <property type="entry name" value="CA"/>
    <property type="match status" value="3"/>
</dbReference>
<feature type="domain" description="Cadherin" evidence="4">
    <location>
        <begin position="23"/>
        <end position="121"/>
    </location>
</feature>
<protein>
    <recommendedName>
        <fullName evidence="4">Cadherin domain-containing protein</fullName>
    </recommendedName>
</protein>
<feature type="domain" description="Cadherin" evidence="4">
    <location>
        <begin position="121"/>
        <end position="222"/>
    </location>
</feature>
<dbReference type="GO" id="GO:0005509">
    <property type="term" value="F:calcium ion binding"/>
    <property type="evidence" value="ECO:0007669"/>
    <property type="project" value="UniProtKB-UniRule"/>
</dbReference>
<accession>A0AAE0S625</accession>
<feature type="domain" description="Cadherin" evidence="4">
    <location>
        <begin position="223"/>
        <end position="330"/>
    </location>
</feature>
<dbReference type="PANTHER" id="PTHR24026:SF126">
    <property type="entry name" value="PROTOCADHERIN FAT 4"/>
    <property type="match status" value="1"/>
</dbReference>
<reference evidence="5" key="1">
    <citation type="journal article" date="2021" name="Genome Biol. Evol.">
        <title>A High-Quality Reference Genome for a Parasitic Bivalve with Doubly Uniparental Inheritance (Bivalvia: Unionida).</title>
        <authorList>
            <person name="Smith C.H."/>
        </authorList>
    </citation>
    <scope>NUCLEOTIDE SEQUENCE</scope>
    <source>
        <strain evidence="5">CHS0354</strain>
    </source>
</reference>
<name>A0AAE0S625_9BIVA</name>
<keyword evidence="3" id="KW-0106">Calcium</keyword>
<evidence type="ECO:0000256" key="2">
    <source>
        <dbReference type="ARBA" id="ARBA00022989"/>
    </source>
</evidence>
<dbReference type="PROSITE" id="PS50268">
    <property type="entry name" value="CADHERIN_2"/>
    <property type="match status" value="3"/>
</dbReference>
<organism evidence="5 6">
    <name type="scientific">Potamilus streckersoni</name>
    <dbReference type="NCBI Taxonomy" id="2493646"/>
    <lineage>
        <taxon>Eukaryota</taxon>
        <taxon>Metazoa</taxon>
        <taxon>Spiralia</taxon>
        <taxon>Lophotrochozoa</taxon>
        <taxon>Mollusca</taxon>
        <taxon>Bivalvia</taxon>
        <taxon>Autobranchia</taxon>
        <taxon>Heteroconchia</taxon>
        <taxon>Palaeoheterodonta</taxon>
        <taxon>Unionida</taxon>
        <taxon>Unionoidea</taxon>
        <taxon>Unionidae</taxon>
        <taxon>Ambleminae</taxon>
        <taxon>Lampsilini</taxon>
        <taxon>Potamilus</taxon>
    </lineage>
</organism>
<evidence type="ECO:0000256" key="3">
    <source>
        <dbReference type="PROSITE-ProRule" id="PRU00043"/>
    </source>
</evidence>
<reference evidence="5" key="2">
    <citation type="journal article" date="2021" name="Genome Biol. Evol.">
        <title>Developing a high-quality reference genome for a parasitic bivalve with doubly uniparental inheritance (Bivalvia: Unionida).</title>
        <authorList>
            <person name="Smith C.H."/>
        </authorList>
    </citation>
    <scope>NUCLEOTIDE SEQUENCE</scope>
    <source>
        <strain evidence="5">CHS0354</strain>
        <tissue evidence="5">Mantle</tissue>
    </source>
</reference>
<dbReference type="PANTHER" id="PTHR24026">
    <property type="entry name" value="FAT ATYPICAL CADHERIN-RELATED"/>
    <property type="match status" value="1"/>
</dbReference>
<evidence type="ECO:0000313" key="5">
    <source>
        <dbReference type="EMBL" id="KAK3585849.1"/>
    </source>
</evidence>
<dbReference type="Gene3D" id="2.60.40.60">
    <property type="entry name" value="Cadherins"/>
    <property type="match status" value="3"/>
</dbReference>
<evidence type="ECO:0000313" key="6">
    <source>
        <dbReference type="Proteomes" id="UP001195483"/>
    </source>
</evidence>
<dbReference type="GO" id="GO:0007156">
    <property type="term" value="P:homophilic cell adhesion via plasma membrane adhesion molecules"/>
    <property type="evidence" value="ECO:0007669"/>
    <property type="project" value="InterPro"/>
</dbReference>